<dbReference type="AlphaFoldDB" id="C9SKH6"/>
<keyword evidence="3" id="KW-1185">Reference proteome</keyword>
<dbReference type="OrthoDB" id="9978720at2759"/>
<dbReference type="STRING" id="526221.C9SKH6"/>
<sequence>MHFPQLVAMTATLLGQALAHPPSRNDNFVAEVPSTRSYFMIGGGYVDDGAGGHIFRDQMYVEKLAPATGASRDAPIVLIHGQAQTGSVGYLRRPRSVECVPQAERPAPRQLANLADKPILVVTAEASYHMPYDYCTVDFLRQAGCSRTRHVELGDEGIHGNGHMFFMEKNSDVIQRLLEKWISAQ</sequence>
<dbReference type="eggNOG" id="ENOG502REH0">
    <property type="taxonomic scope" value="Eukaryota"/>
</dbReference>
<dbReference type="Gene3D" id="3.40.50.1820">
    <property type="entry name" value="alpha/beta hydrolase"/>
    <property type="match status" value="2"/>
</dbReference>
<evidence type="ECO:0000256" key="1">
    <source>
        <dbReference type="SAM" id="SignalP"/>
    </source>
</evidence>
<dbReference type="RefSeq" id="XP_003004190.1">
    <property type="nucleotide sequence ID" value="XM_003004144.1"/>
</dbReference>
<dbReference type="GeneID" id="9531169"/>
<dbReference type="KEGG" id="val:VDBG_05303"/>
<reference evidence="3" key="1">
    <citation type="journal article" date="2011" name="PLoS Pathog.">
        <title>Comparative genomics yields insights into niche adaptation of plant vascular wilt pathogens.</title>
        <authorList>
            <person name="Klosterman S.J."/>
            <person name="Subbarao K.V."/>
            <person name="Kang S."/>
            <person name="Veronese P."/>
            <person name="Gold S.E."/>
            <person name="Thomma B.P.H.J."/>
            <person name="Chen Z."/>
            <person name="Henrissat B."/>
            <person name="Lee Y.-H."/>
            <person name="Park J."/>
            <person name="Garcia-Pedrajas M.D."/>
            <person name="Barbara D.J."/>
            <person name="Anchieta A."/>
            <person name="de Jonge R."/>
            <person name="Santhanam P."/>
            <person name="Maruthachalam K."/>
            <person name="Atallah Z."/>
            <person name="Amyotte S.G."/>
            <person name="Paz Z."/>
            <person name="Inderbitzin P."/>
            <person name="Hayes R.J."/>
            <person name="Heiman D.I."/>
            <person name="Young S."/>
            <person name="Zeng Q."/>
            <person name="Engels R."/>
            <person name="Galagan J."/>
            <person name="Cuomo C.A."/>
            <person name="Dobinson K.F."/>
            <person name="Ma L.-J."/>
        </authorList>
    </citation>
    <scope>NUCLEOTIDE SEQUENCE [LARGE SCALE GENOMIC DNA]</scope>
    <source>
        <strain evidence="3">VaMs.102 / ATCC MYA-4576 / FGSC 10136</strain>
    </source>
</reference>
<evidence type="ECO:0008006" key="4">
    <source>
        <dbReference type="Google" id="ProtNLM"/>
    </source>
</evidence>
<evidence type="ECO:0000313" key="2">
    <source>
        <dbReference type="EMBL" id="EEY19194.1"/>
    </source>
</evidence>
<dbReference type="SUPFAM" id="SSF53474">
    <property type="entry name" value="alpha/beta-Hydrolases"/>
    <property type="match status" value="1"/>
</dbReference>
<feature type="chain" id="PRO_5003002122" description="Secreted lipase" evidence="1">
    <location>
        <begin position="20"/>
        <end position="185"/>
    </location>
</feature>
<evidence type="ECO:0000313" key="3">
    <source>
        <dbReference type="Proteomes" id="UP000008698"/>
    </source>
</evidence>
<organism evidence="3">
    <name type="scientific">Verticillium alfalfae (strain VaMs.102 / ATCC MYA-4576 / FGSC 10136)</name>
    <name type="common">Verticillium wilt of alfalfa</name>
    <name type="synonym">Verticillium albo-atrum</name>
    <dbReference type="NCBI Taxonomy" id="526221"/>
    <lineage>
        <taxon>Eukaryota</taxon>
        <taxon>Fungi</taxon>
        <taxon>Dikarya</taxon>
        <taxon>Ascomycota</taxon>
        <taxon>Pezizomycotina</taxon>
        <taxon>Sordariomycetes</taxon>
        <taxon>Hypocreomycetidae</taxon>
        <taxon>Glomerellales</taxon>
        <taxon>Plectosphaerellaceae</taxon>
        <taxon>Verticillium</taxon>
    </lineage>
</organism>
<dbReference type="InterPro" id="IPR029058">
    <property type="entry name" value="AB_hydrolase_fold"/>
</dbReference>
<feature type="signal peptide" evidence="1">
    <location>
        <begin position="1"/>
        <end position="19"/>
    </location>
</feature>
<proteinExistence type="predicted"/>
<dbReference type="HOGENOM" id="CLU_1462410_0_0_1"/>
<accession>C9SKH6</accession>
<dbReference type="EMBL" id="DS985219">
    <property type="protein sequence ID" value="EEY19194.1"/>
    <property type="molecule type" value="Genomic_DNA"/>
</dbReference>
<dbReference type="Proteomes" id="UP000008698">
    <property type="component" value="Unassembled WGS sequence"/>
</dbReference>
<protein>
    <recommendedName>
        <fullName evidence="4">Secreted lipase</fullName>
    </recommendedName>
</protein>
<gene>
    <name evidence="2" type="ORF">VDBG_05303</name>
</gene>
<name>C9SKH6_VERA1</name>
<dbReference type="OMA" id="YRQAGCK"/>
<keyword evidence="1" id="KW-0732">Signal</keyword>